<comment type="caution">
    <text evidence="1">The sequence shown here is derived from an EMBL/GenBank/DDBJ whole genome shotgun (WGS) entry which is preliminary data.</text>
</comment>
<evidence type="ECO:0000313" key="1">
    <source>
        <dbReference type="EMBL" id="OAX53719.1"/>
    </source>
</evidence>
<dbReference type="Proteomes" id="UP000093858">
    <property type="component" value="Unassembled WGS sequence"/>
</dbReference>
<proteinExistence type="predicted"/>
<dbReference type="EMBL" id="LWSU01000262">
    <property type="protein sequence ID" value="OAX53719.1"/>
    <property type="molecule type" value="Genomic_DNA"/>
</dbReference>
<evidence type="ECO:0000313" key="2">
    <source>
        <dbReference type="Proteomes" id="UP000093858"/>
    </source>
</evidence>
<dbReference type="AlphaFoldDB" id="A0A199NXI7"/>
<reference evidence="1 2" key="1">
    <citation type="submission" date="2016-04" db="EMBL/GenBank/DDBJ databases">
        <title>Xanthomonas translucens phylogeny.</title>
        <authorList>
            <person name="Langlois P."/>
        </authorList>
    </citation>
    <scope>NUCLEOTIDE SEQUENCE [LARGE SCALE GENOMIC DNA]</scope>
    <source>
        <strain evidence="1 2">B99</strain>
    </source>
</reference>
<accession>A0A199NXI7</accession>
<name>A0A199NXI7_9XANT</name>
<organism evidence="1 2">
    <name type="scientific">Xanthomonas graminis pv. poae</name>
    <dbReference type="NCBI Taxonomy" id="227946"/>
    <lineage>
        <taxon>Bacteria</taxon>
        <taxon>Pseudomonadati</taxon>
        <taxon>Pseudomonadota</taxon>
        <taxon>Gammaproteobacteria</taxon>
        <taxon>Lysobacterales</taxon>
        <taxon>Lysobacteraceae</taxon>
        <taxon>Xanthomonas</taxon>
        <taxon>Xanthomonas translucens group</taxon>
        <taxon>Xanthomonas graminis</taxon>
    </lineage>
</organism>
<protein>
    <submittedName>
        <fullName evidence="1">Uncharacterized protein</fullName>
    </submittedName>
</protein>
<sequence length="193" mass="21282">MELSADFLGTLRPEMRAKVGEHALAFGSRFIPRMLSVQAHTVLPTGLLRQAAEALTFDAGIVNSDRLVRKPNCLTDGRSLLLIDHELSLNLQGRGFLMLDPWLPGALDLMTRRPSEHLFYRTLKPTRPDSPRPQLGGICDKLAAIEASRIAEYSEAIPPQWDVDAVSNDIAAFLVELIANARSLKNEVEGILS</sequence>
<gene>
    <name evidence="1" type="ORF">A6R73_06145</name>
</gene>